<dbReference type="EMBL" id="BMAT01006281">
    <property type="protein sequence ID" value="GFS09465.1"/>
    <property type="molecule type" value="Genomic_DNA"/>
</dbReference>
<reference evidence="1 2" key="1">
    <citation type="journal article" date="2021" name="Elife">
        <title>Chloroplast acquisition without the gene transfer in kleptoplastic sea slugs, Plakobranchus ocellatus.</title>
        <authorList>
            <person name="Maeda T."/>
            <person name="Takahashi S."/>
            <person name="Yoshida T."/>
            <person name="Shimamura S."/>
            <person name="Takaki Y."/>
            <person name="Nagai Y."/>
            <person name="Toyoda A."/>
            <person name="Suzuki Y."/>
            <person name="Arimoto A."/>
            <person name="Ishii H."/>
            <person name="Satoh N."/>
            <person name="Nishiyama T."/>
            <person name="Hasebe M."/>
            <person name="Maruyama T."/>
            <person name="Minagawa J."/>
            <person name="Obokata J."/>
            <person name="Shigenobu S."/>
        </authorList>
    </citation>
    <scope>NUCLEOTIDE SEQUENCE [LARGE SCALE GENOMIC DNA]</scope>
</reference>
<dbReference type="AlphaFoldDB" id="A0AAV4IHV6"/>
<evidence type="ECO:0000313" key="1">
    <source>
        <dbReference type="EMBL" id="GFS09465.1"/>
    </source>
</evidence>
<accession>A0AAV4IHV6</accession>
<sequence length="84" mass="10003">MPKRLWKNRQQNKKENATSFITAVKLISTLDIINNGSKNQHQLSRDNEEADRVKKHVEPEVKYPRMTKHITFMRTDCKNMLTNY</sequence>
<protein>
    <recommendedName>
        <fullName evidence="3">RNase H type-1 domain-containing protein</fullName>
    </recommendedName>
</protein>
<gene>
    <name evidence="1" type="ORF">ElyMa_003038000</name>
</gene>
<organism evidence="1 2">
    <name type="scientific">Elysia marginata</name>
    <dbReference type="NCBI Taxonomy" id="1093978"/>
    <lineage>
        <taxon>Eukaryota</taxon>
        <taxon>Metazoa</taxon>
        <taxon>Spiralia</taxon>
        <taxon>Lophotrochozoa</taxon>
        <taxon>Mollusca</taxon>
        <taxon>Gastropoda</taxon>
        <taxon>Heterobranchia</taxon>
        <taxon>Euthyneura</taxon>
        <taxon>Panpulmonata</taxon>
        <taxon>Sacoglossa</taxon>
        <taxon>Placobranchoidea</taxon>
        <taxon>Plakobranchidae</taxon>
        <taxon>Elysia</taxon>
    </lineage>
</organism>
<proteinExistence type="predicted"/>
<evidence type="ECO:0000313" key="2">
    <source>
        <dbReference type="Proteomes" id="UP000762676"/>
    </source>
</evidence>
<evidence type="ECO:0008006" key="3">
    <source>
        <dbReference type="Google" id="ProtNLM"/>
    </source>
</evidence>
<dbReference type="Proteomes" id="UP000762676">
    <property type="component" value="Unassembled WGS sequence"/>
</dbReference>
<feature type="non-terminal residue" evidence="1">
    <location>
        <position position="84"/>
    </location>
</feature>
<comment type="caution">
    <text evidence="1">The sequence shown here is derived from an EMBL/GenBank/DDBJ whole genome shotgun (WGS) entry which is preliminary data.</text>
</comment>
<keyword evidence="2" id="KW-1185">Reference proteome</keyword>
<name>A0AAV4IHV6_9GAST</name>